<organism evidence="2 3">
    <name type="scientific">Orbilia ellipsospora</name>
    <dbReference type="NCBI Taxonomy" id="2528407"/>
    <lineage>
        <taxon>Eukaryota</taxon>
        <taxon>Fungi</taxon>
        <taxon>Dikarya</taxon>
        <taxon>Ascomycota</taxon>
        <taxon>Pezizomycotina</taxon>
        <taxon>Orbiliomycetes</taxon>
        <taxon>Orbiliales</taxon>
        <taxon>Orbiliaceae</taxon>
        <taxon>Orbilia</taxon>
    </lineage>
</organism>
<gene>
    <name evidence="2" type="ORF">TWF694_011113</name>
</gene>
<name>A0AAV9X906_9PEZI</name>
<feature type="chain" id="PRO_5043788063" evidence="1">
    <location>
        <begin position="24"/>
        <end position="262"/>
    </location>
</feature>
<evidence type="ECO:0000313" key="3">
    <source>
        <dbReference type="Proteomes" id="UP001365542"/>
    </source>
</evidence>
<keyword evidence="1" id="KW-0732">Signal</keyword>
<evidence type="ECO:0000313" key="2">
    <source>
        <dbReference type="EMBL" id="KAK6538234.1"/>
    </source>
</evidence>
<keyword evidence="3" id="KW-1185">Reference proteome</keyword>
<proteinExistence type="predicted"/>
<feature type="signal peptide" evidence="1">
    <location>
        <begin position="1"/>
        <end position="23"/>
    </location>
</feature>
<comment type="caution">
    <text evidence="2">The sequence shown here is derived from an EMBL/GenBank/DDBJ whole genome shotgun (WGS) entry which is preliminary data.</text>
</comment>
<dbReference type="AlphaFoldDB" id="A0AAV9X906"/>
<accession>A0AAV9X906</accession>
<sequence>MLLRSSLFPIIFYSFTAILCVSAQNSIRKSCNSIIEENKACGGQDLSDKTSADDLRAYYDCFCNSTAILANGQDCTDNLDLTDKAAQSVFITLARIDDICKGLYDQFEDNGDEGTPTTTMFDPTWTHPPAGAKHCSDLQFSMVFCGANTLEDLTSTSVVSCMCNGEDSNSGMSSLARECFNYQQIKGDTDFTGILTQGYCNYSFVTATSTDPGWFVDATPGPSVVQTEGGAVATTQAGTASRIDIAFGCLCFGFMAALVVML</sequence>
<protein>
    <submittedName>
        <fullName evidence="2">Uncharacterized protein</fullName>
    </submittedName>
</protein>
<dbReference type="Proteomes" id="UP001365542">
    <property type="component" value="Unassembled WGS sequence"/>
</dbReference>
<evidence type="ECO:0000256" key="1">
    <source>
        <dbReference type="SAM" id="SignalP"/>
    </source>
</evidence>
<reference evidence="2 3" key="1">
    <citation type="submission" date="2019-10" db="EMBL/GenBank/DDBJ databases">
        <authorList>
            <person name="Palmer J.M."/>
        </authorList>
    </citation>
    <scope>NUCLEOTIDE SEQUENCE [LARGE SCALE GENOMIC DNA]</scope>
    <source>
        <strain evidence="2 3">TWF694</strain>
    </source>
</reference>
<dbReference type="EMBL" id="JAVHJO010000008">
    <property type="protein sequence ID" value="KAK6538234.1"/>
    <property type="molecule type" value="Genomic_DNA"/>
</dbReference>